<keyword evidence="1" id="KW-0472">Membrane</keyword>
<dbReference type="AlphaFoldDB" id="A0A1G2N7F9"/>
<feature type="transmembrane region" description="Helical" evidence="1">
    <location>
        <begin position="7"/>
        <end position="25"/>
    </location>
</feature>
<dbReference type="STRING" id="1802319.A2928_02695"/>
<keyword evidence="1" id="KW-0812">Transmembrane</keyword>
<protein>
    <submittedName>
        <fullName evidence="2">Uncharacterized protein</fullName>
    </submittedName>
</protein>
<reference evidence="2 3" key="1">
    <citation type="journal article" date="2016" name="Nat. Commun.">
        <title>Thousands of microbial genomes shed light on interconnected biogeochemical processes in an aquifer system.</title>
        <authorList>
            <person name="Anantharaman K."/>
            <person name="Brown C.T."/>
            <person name="Hug L.A."/>
            <person name="Sharon I."/>
            <person name="Castelle C.J."/>
            <person name="Probst A.J."/>
            <person name="Thomas B.C."/>
            <person name="Singh A."/>
            <person name="Wilkins M.J."/>
            <person name="Karaoz U."/>
            <person name="Brodie E.L."/>
            <person name="Williams K.H."/>
            <person name="Hubbard S.S."/>
            <person name="Banfield J.F."/>
        </authorList>
    </citation>
    <scope>NUCLEOTIDE SEQUENCE [LARGE SCALE GENOMIC DNA]</scope>
</reference>
<dbReference type="Proteomes" id="UP000176221">
    <property type="component" value="Unassembled WGS sequence"/>
</dbReference>
<accession>A0A1G2N7F9</accession>
<comment type="caution">
    <text evidence="2">The sequence shown here is derived from an EMBL/GenBank/DDBJ whole genome shotgun (WGS) entry which is preliminary data.</text>
</comment>
<dbReference type="EMBL" id="MHRX01000054">
    <property type="protein sequence ID" value="OHA32096.1"/>
    <property type="molecule type" value="Genomic_DNA"/>
</dbReference>
<gene>
    <name evidence="2" type="ORF">A2928_02695</name>
</gene>
<proteinExistence type="predicted"/>
<evidence type="ECO:0000256" key="1">
    <source>
        <dbReference type="SAM" id="Phobius"/>
    </source>
</evidence>
<name>A0A1G2N7F9_9BACT</name>
<sequence length="97" mass="10231">MKGLIKIFIIILVTALVGFGGYSYLQRGVPSGGDSGKGEAFTASVDGGSTLNLLGRLQSIELDTSFYSNASFVSLYDWGKAIEPEPVGRANPFAPIN</sequence>
<organism evidence="2 3">
    <name type="scientific">Candidatus Taylorbacteria bacterium RIFCSPLOWO2_01_FULL_45_15b</name>
    <dbReference type="NCBI Taxonomy" id="1802319"/>
    <lineage>
        <taxon>Bacteria</taxon>
        <taxon>Candidatus Tayloriibacteriota</taxon>
    </lineage>
</organism>
<evidence type="ECO:0000313" key="2">
    <source>
        <dbReference type="EMBL" id="OHA32096.1"/>
    </source>
</evidence>
<keyword evidence="1" id="KW-1133">Transmembrane helix</keyword>
<evidence type="ECO:0000313" key="3">
    <source>
        <dbReference type="Proteomes" id="UP000176221"/>
    </source>
</evidence>